<dbReference type="EMBL" id="CZBO01000001">
    <property type="protein sequence ID" value="CUP72844.1"/>
    <property type="molecule type" value="Genomic_DNA"/>
</dbReference>
<dbReference type="Pfam" id="PF05521">
    <property type="entry name" value="Phage_HCP"/>
    <property type="match status" value="1"/>
</dbReference>
<dbReference type="AlphaFoldDB" id="A0A174QHR0"/>
<organism evidence="1 2">
    <name type="scientific">Clostridium baratii</name>
    <dbReference type="NCBI Taxonomy" id="1561"/>
    <lineage>
        <taxon>Bacteria</taxon>
        <taxon>Bacillati</taxon>
        <taxon>Bacillota</taxon>
        <taxon>Clostridia</taxon>
        <taxon>Eubacteriales</taxon>
        <taxon>Clostridiaceae</taxon>
        <taxon>Clostridium</taxon>
    </lineage>
</organism>
<dbReference type="Gene3D" id="2.40.10.270">
    <property type="entry name" value="Bacteriophage SPP1 head-tail adaptor protein"/>
    <property type="match status" value="1"/>
</dbReference>
<dbReference type="RefSeq" id="WP_055206630.1">
    <property type="nucleotide sequence ID" value="NZ_CZBO01000001.1"/>
</dbReference>
<reference evidence="1 2" key="1">
    <citation type="submission" date="2015-09" db="EMBL/GenBank/DDBJ databases">
        <authorList>
            <consortium name="Pathogen Informatics"/>
        </authorList>
    </citation>
    <scope>NUCLEOTIDE SEQUENCE [LARGE SCALE GENOMIC DNA]</scope>
    <source>
        <strain evidence="1 2">2789STDY5834956</strain>
    </source>
</reference>
<evidence type="ECO:0000313" key="2">
    <source>
        <dbReference type="Proteomes" id="UP000095563"/>
    </source>
</evidence>
<dbReference type="InterPro" id="IPR008767">
    <property type="entry name" value="Phage_SPP1_head-tail_adaptor"/>
</dbReference>
<accession>A0A174QHR0</accession>
<dbReference type="Proteomes" id="UP000095563">
    <property type="component" value="Unassembled WGS sequence"/>
</dbReference>
<proteinExistence type="predicted"/>
<dbReference type="NCBIfam" id="TIGR01563">
    <property type="entry name" value="gp16_SPP1"/>
    <property type="match status" value="1"/>
</dbReference>
<sequence length="125" mass="14834">MINDFNQKKKQLLTAYKNKIEIVEKTKVVDEDGYRTDGYNTVFDCWAKINNLYGKELYEAYNVGLETILNIKIRYCELLKKLFIDDENGSRKYKVRWNNSLYDIVSPDFLGFNKEEVILKVKRST</sequence>
<evidence type="ECO:0000313" key="1">
    <source>
        <dbReference type="EMBL" id="CUP72844.1"/>
    </source>
</evidence>
<gene>
    <name evidence="1" type="ORF">ERS852568_00573</name>
</gene>
<protein>
    <submittedName>
        <fullName evidence="1">Phage head-tail adaptor</fullName>
    </submittedName>
</protein>
<name>A0A174QHR0_9CLOT</name>
<dbReference type="InterPro" id="IPR038666">
    <property type="entry name" value="SSP1_head-tail_sf"/>
</dbReference>